<dbReference type="NCBIfam" id="TIGR02246">
    <property type="entry name" value="SgcJ/EcaC family oxidoreductase"/>
    <property type="match status" value="1"/>
</dbReference>
<organism evidence="2 3">
    <name type="scientific">Poseidonocella sedimentorum</name>
    <dbReference type="NCBI Taxonomy" id="871652"/>
    <lineage>
        <taxon>Bacteria</taxon>
        <taxon>Pseudomonadati</taxon>
        <taxon>Pseudomonadota</taxon>
        <taxon>Alphaproteobacteria</taxon>
        <taxon>Rhodobacterales</taxon>
        <taxon>Roseobacteraceae</taxon>
        <taxon>Poseidonocella</taxon>
    </lineage>
</organism>
<dbReference type="SUPFAM" id="SSF54427">
    <property type="entry name" value="NTF2-like"/>
    <property type="match status" value="1"/>
</dbReference>
<name>A0A1I6EEM8_9RHOB</name>
<proteinExistence type="predicted"/>
<dbReference type="EMBL" id="FOYI01000011">
    <property type="protein sequence ID" value="SFR16216.1"/>
    <property type="molecule type" value="Genomic_DNA"/>
</dbReference>
<dbReference type="InterPro" id="IPR032710">
    <property type="entry name" value="NTF2-like_dom_sf"/>
</dbReference>
<dbReference type="InterPro" id="IPR011944">
    <property type="entry name" value="Steroid_delta5-4_isomerase"/>
</dbReference>
<dbReference type="Pfam" id="PF14534">
    <property type="entry name" value="DUF4440"/>
    <property type="match status" value="1"/>
</dbReference>
<evidence type="ECO:0000313" key="3">
    <source>
        <dbReference type="Proteomes" id="UP000199302"/>
    </source>
</evidence>
<keyword evidence="3" id="KW-1185">Reference proteome</keyword>
<feature type="domain" description="DUF4440" evidence="1">
    <location>
        <begin position="12"/>
        <end position="119"/>
    </location>
</feature>
<dbReference type="Proteomes" id="UP000199302">
    <property type="component" value="Unassembled WGS sequence"/>
</dbReference>
<dbReference type="InterPro" id="IPR027843">
    <property type="entry name" value="DUF4440"/>
</dbReference>
<sequence length="153" mass="16517">MPLAAPEEMPDAFARAWMGRDARALAALFAEDAEFVNVVGLWWHDRGAIERAHHIGLTTSFAQSTLTPGAIRTRPLGPDAAIVQARFTLTGQTAPDGALAGPRKTVLSFVMARAGEGWHCVMAQNTDVQPGAETYLNDGRALRPEDYRASRSS</sequence>
<evidence type="ECO:0000259" key="1">
    <source>
        <dbReference type="Pfam" id="PF14534"/>
    </source>
</evidence>
<protein>
    <recommendedName>
        <fullName evidence="1">DUF4440 domain-containing protein</fullName>
    </recommendedName>
</protein>
<dbReference type="AlphaFoldDB" id="A0A1I6EEM8"/>
<dbReference type="STRING" id="871652.SAMN04515673_11111"/>
<dbReference type="RefSeq" id="WP_092081777.1">
    <property type="nucleotide sequence ID" value="NZ_FOYI01000011.1"/>
</dbReference>
<dbReference type="Gene3D" id="3.10.450.50">
    <property type="match status" value="1"/>
</dbReference>
<gene>
    <name evidence="2" type="ORF">SAMN04515673_11111</name>
</gene>
<evidence type="ECO:0000313" key="2">
    <source>
        <dbReference type="EMBL" id="SFR16216.1"/>
    </source>
</evidence>
<reference evidence="2 3" key="1">
    <citation type="submission" date="2016-10" db="EMBL/GenBank/DDBJ databases">
        <authorList>
            <person name="de Groot N.N."/>
        </authorList>
    </citation>
    <scope>NUCLEOTIDE SEQUENCE [LARGE SCALE GENOMIC DNA]</scope>
    <source>
        <strain evidence="3">KMM 9023,NRIC 0796,JCM 17311,KCTC 23692</strain>
    </source>
</reference>
<dbReference type="OrthoDB" id="122531at2"/>
<accession>A0A1I6EEM8</accession>